<gene>
    <name evidence="2" type="ORF">ZEAMMB73_Zm00001d040888</name>
</gene>
<dbReference type="GO" id="GO:0016758">
    <property type="term" value="F:hexosyltransferase activity"/>
    <property type="evidence" value="ECO:0007669"/>
    <property type="project" value="InterPro"/>
</dbReference>
<dbReference type="Pfam" id="PF04101">
    <property type="entry name" value="Glyco_tran_28_C"/>
    <property type="match status" value="1"/>
</dbReference>
<keyword evidence="2" id="KW-0808">Transferase</keyword>
<proteinExistence type="predicted"/>
<dbReference type="AlphaFoldDB" id="A0A1D6MTG7"/>
<dbReference type="EMBL" id="CM007649">
    <property type="protein sequence ID" value="ONM32178.1"/>
    <property type="molecule type" value="Genomic_DNA"/>
</dbReference>
<protein>
    <submittedName>
        <fullName evidence="2">UDP-Glycosyltransferase superfamily protein</fullName>
    </submittedName>
</protein>
<sequence>MEAALISLEGRDLDRHSVDVIAQHVNRNELLVTLLSTSLRVMIPLPTILDHHQTRNAYIMADIMGAMVITEDELDSSSLTSAVDEIFGDEKLMADMSQKALTAARPNASADIIRHICSLIGSTYPS</sequence>
<organism evidence="2">
    <name type="scientific">Zea mays</name>
    <name type="common">Maize</name>
    <dbReference type="NCBI Taxonomy" id="4577"/>
    <lineage>
        <taxon>Eukaryota</taxon>
        <taxon>Viridiplantae</taxon>
        <taxon>Streptophyta</taxon>
        <taxon>Embryophyta</taxon>
        <taxon>Tracheophyta</taxon>
        <taxon>Spermatophyta</taxon>
        <taxon>Magnoliopsida</taxon>
        <taxon>Liliopsida</taxon>
        <taxon>Poales</taxon>
        <taxon>Poaceae</taxon>
        <taxon>PACMAD clade</taxon>
        <taxon>Panicoideae</taxon>
        <taxon>Andropogonodae</taxon>
        <taxon>Andropogoneae</taxon>
        <taxon>Tripsacinae</taxon>
        <taxon>Zea</taxon>
    </lineage>
</organism>
<evidence type="ECO:0000259" key="1">
    <source>
        <dbReference type="Pfam" id="PF04101"/>
    </source>
</evidence>
<name>A0A1D6MTG7_MAIZE</name>
<evidence type="ECO:0000313" key="2">
    <source>
        <dbReference type="EMBL" id="ONM32178.1"/>
    </source>
</evidence>
<dbReference type="InterPro" id="IPR007235">
    <property type="entry name" value="Glyco_trans_28_C"/>
</dbReference>
<dbReference type="Gene3D" id="3.40.50.2000">
    <property type="entry name" value="Glycogen Phosphorylase B"/>
    <property type="match status" value="1"/>
</dbReference>
<dbReference type="PANTHER" id="PTHR21015">
    <property type="entry name" value="UDP-N-ACETYLGLUCOSAMINE--N-ACETYLMURAMYL-(PENTAPEPTIDE) PYROPHOSPHORYL-UNDECAPRENOL N-ACETYLGLUCOSAMINE TRANSFERASE 1"/>
    <property type="match status" value="1"/>
</dbReference>
<dbReference type="SUPFAM" id="SSF53756">
    <property type="entry name" value="UDP-Glycosyltransferase/glycogen phosphorylase"/>
    <property type="match status" value="1"/>
</dbReference>
<dbReference type="ExpressionAtlas" id="A0A1D6MTG7">
    <property type="expression patterns" value="baseline and differential"/>
</dbReference>
<accession>A0A1D6MTG7</accession>
<feature type="domain" description="Glycosyl transferase family 28 C-terminal" evidence="1">
    <location>
        <begin position="41"/>
        <end position="107"/>
    </location>
</feature>
<dbReference type="PANTHER" id="PTHR21015:SF22">
    <property type="entry name" value="GLYCOSYLTRANSFERASE"/>
    <property type="match status" value="1"/>
</dbReference>
<reference evidence="2" key="1">
    <citation type="submission" date="2015-12" db="EMBL/GenBank/DDBJ databases">
        <title>Update maize B73 reference genome by single molecule sequencing technologies.</title>
        <authorList>
            <consortium name="Maize Genome Sequencing Project"/>
            <person name="Ware D."/>
        </authorList>
    </citation>
    <scope>NUCLEOTIDE SEQUENCE [LARGE SCALE GENOMIC DNA]</scope>
    <source>
        <tissue evidence="2">Seedling</tissue>
    </source>
</reference>